<dbReference type="SUPFAM" id="SSF55729">
    <property type="entry name" value="Acyl-CoA N-acyltransferases (Nat)"/>
    <property type="match status" value="1"/>
</dbReference>
<protein>
    <recommendedName>
        <fullName evidence="1">N-acetyltransferase domain-containing protein</fullName>
    </recommendedName>
</protein>
<proteinExistence type="predicted"/>
<evidence type="ECO:0000313" key="2">
    <source>
        <dbReference type="EMBL" id="KAK1275359.1"/>
    </source>
</evidence>
<dbReference type="Pfam" id="PF00583">
    <property type="entry name" value="Acetyltransf_1"/>
    <property type="match status" value="1"/>
</dbReference>
<keyword evidence="3" id="KW-1185">Reference proteome</keyword>
<dbReference type="InterPro" id="IPR016181">
    <property type="entry name" value="Acyl_CoA_acyltransferase"/>
</dbReference>
<accession>A0AAV9BGW3</accession>
<sequence length="180" mass="20674">MRRVAHVQAEAFHSPVGLFNDFFFQFFEAEILSALLYRIRNSAPNRYACLVAEPMNASNSIYASVQEIVGVVDVTVQREEDVLMHLEGAEEYLYVSGIAVLKNFRRKKVATILLKACDALSLLWGFNYLALRAYEDDSAACKLYKNAGYRVVSRDPLWITWIGRKRRVLMIKNSVLRDWS</sequence>
<evidence type="ECO:0000313" key="3">
    <source>
        <dbReference type="Proteomes" id="UP001179952"/>
    </source>
</evidence>
<evidence type="ECO:0000259" key="1">
    <source>
        <dbReference type="PROSITE" id="PS51186"/>
    </source>
</evidence>
<dbReference type="Proteomes" id="UP001179952">
    <property type="component" value="Unassembled WGS sequence"/>
</dbReference>
<dbReference type="GO" id="GO:0007064">
    <property type="term" value="P:mitotic sister chromatid cohesion"/>
    <property type="evidence" value="ECO:0007669"/>
    <property type="project" value="TreeGrafter"/>
</dbReference>
<reference evidence="2" key="1">
    <citation type="journal article" date="2023" name="Nat. Commun.">
        <title>Diploid and tetraploid genomes of Acorus and the evolution of monocots.</title>
        <authorList>
            <person name="Ma L."/>
            <person name="Liu K.W."/>
            <person name="Li Z."/>
            <person name="Hsiao Y.Y."/>
            <person name="Qi Y."/>
            <person name="Fu T."/>
            <person name="Tang G.D."/>
            <person name="Zhang D."/>
            <person name="Sun W.H."/>
            <person name="Liu D.K."/>
            <person name="Li Y."/>
            <person name="Chen G.Z."/>
            <person name="Liu X.D."/>
            <person name="Liao X.Y."/>
            <person name="Jiang Y.T."/>
            <person name="Yu X."/>
            <person name="Hao Y."/>
            <person name="Huang J."/>
            <person name="Zhao X.W."/>
            <person name="Ke S."/>
            <person name="Chen Y.Y."/>
            <person name="Wu W.L."/>
            <person name="Hsu J.L."/>
            <person name="Lin Y.F."/>
            <person name="Huang M.D."/>
            <person name="Li C.Y."/>
            <person name="Huang L."/>
            <person name="Wang Z.W."/>
            <person name="Zhao X."/>
            <person name="Zhong W.Y."/>
            <person name="Peng D.H."/>
            <person name="Ahmad S."/>
            <person name="Lan S."/>
            <person name="Zhang J.S."/>
            <person name="Tsai W.C."/>
            <person name="Van de Peer Y."/>
            <person name="Liu Z.J."/>
        </authorList>
    </citation>
    <scope>NUCLEOTIDE SEQUENCE</scope>
    <source>
        <strain evidence="2">SCP</strain>
    </source>
</reference>
<name>A0AAV9BGW3_ACOGR</name>
<dbReference type="GO" id="GO:0031415">
    <property type="term" value="C:NatA complex"/>
    <property type="evidence" value="ECO:0007669"/>
    <property type="project" value="TreeGrafter"/>
</dbReference>
<dbReference type="GO" id="GO:0008080">
    <property type="term" value="F:N-acetyltransferase activity"/>
    <property type="evidence" value="ECO:0007669"/>
    <property type="project" value="TreeGrafter"/>
</dbReference>
<gene>
    <name evidence="2" type="ORF">QJS04_geneDACA009974</name>
</gene>
<dbReference type="Gene3D" id="3.40.630.30">
    <property type="match status" value="1"/>
</dbReference>
<reference evidence="2" key="2">
    <citation type="submission" date="2023-06" db="EMBL/GenBank/DDBJ databases">
        <authorList>
            <person name="Ma L."/>
            <person name="Liu K.-W."/>
            <person name="Li Z."/>
            <person name="Hsiao Y.-Y."/>
            <person name="Qi Y."/>
            <person name="Fu T."/>
            <person name="Tang G."/>
            <person name="Zhang D."/>
            <person name="Sun W.-H."/>
            <person name="Liu D.-K."/>
            <person name="Li Y."/>
            <person name="Chen G.-Z."/>
            <person name="Liu X.-D."/>
            <person name="Liao X.-Y."/>
            <person name="Jiang Y.-T."/>
            <person name="Yu X."/>
            <person name="Hao Y."/>
            <person name="Huang J."/>
            <person name="Zhao X.-W."/>
            <person name="Ke S."/>
            <person name="Chen Y.-Y."/>
            <person name="Wu W.-L."/>
            <person name="Hsu J.-L."/>
            <person name="Lin Y.-F."/>
            <person name="Huang M.-D."/>
            <person name="Li C.-Y."/>
            <person name="Huang L."/>
            <person name="Wang Z.-W."/>
            <person name="Zhao X."/>
            <person name="Zhong W.-Y."/>
            <person name="Peng D.-H."/>
            <person name="Ahmad S."/>
            <person name="Lan S."/>
            <person name="Zhang J.-S."/>
            <person name="Tsai W.-C."/>
            <person name="Van De Peer Y."/>
            <person name="Liu Z.-J."/>
        </authorList>
    </citation>
    <scope>NUCLEOTIDE SEQUENCE</scope>
    <source>
        <strain evidence="2">SCP</strain>
        <tissue evidence="2">Leaves</tissue>
    </source>
</reference>
<dbReference type="CDD" id="cd04301">
    <property type="entry name" value="NAT_SF"/>
    <property type="match status" value="1"/>
</dbReference>
<comment type="caution">
    <text evidence="2">The sequence shown here is derived from an EMBL/GenBank/DDBJ whole genome shotgun (WGS) entry which is preliminary data.</text>
</comment>
<dbReference type="EMBL" id="JAUJYN010000003">
    <property type="protein sequence ID" value="KAK1275359.1"/>
    <property type="molecule type" value="Genomic_DNA"/>
</dbReference>
<dbReference type="PANTHER" id="PTHR42919:SF20">
    <property type="entry name" value="GCN5-RELATED N-ACETYLTRANSFERASE 10, CHLOROPLASTIC"/>
    <property type="match status" value="1"/>
</dbReference>
<dbReference type="InterPro" id="IPR000182">
    <property type="entry name" value="GNAT_dom"/>
</dbReference>
<feature type="domain" description="N-acetyltransferase" evidence="1">
    <location>
        <begin position="1"/>
        <end position="175"/>
    </location>
</feature>
<organism evidence="2 3">
    <name type="scientific">Acorus gramineus</name>
    <name type="common">Dwarf sweet flag</name>
    <dbReference type="NCBI Taxonomy" id="55184"/>
    <lineage>
        <taxon>Eukaryota</taxon>
        <taxon>Viridiplantae</taxon>
        <taxon>Streptophyta</taxon>
        <taxon>Embryophyta</taxon>
        <taxon>Tracheophyta</taxon>
        <taxon>Spermatophyta</taxon>
        <taxon>Magnoliopsida</taxon>
        <taxon>Liliopsida</taxon>
        <taxon>Acoraceae</taxon>
        <taxon>Acorus</taxon>
    </lineage>
</organism>
<dbReference type="InterPro" id="IPR051556">
    <property type="entry name" value="N-term/lysine_N-AcTrnsfr"/>
</dbReference>
<dbReference type="AlphaFoldDB" id="A0AAV9BGW3"/>
<dbReference type="PROSITE" id="PS51186">
    <property type="entry name" value="GNAT"/>
    <property type="match status" value="1"/>
</dbReference>
<dbReference type="PANTHER" id="PTHR42919">
    <property type="entry name" value="N-ALPHA-ACETYLTRANSFERASE"/>
    <property type="match status" value="1"/>
</dbReference>